<dbReference type="Pfam" id="PF20439">
    <property type="entry name" value="SpoIVA_C"/>
    <property type="match status" value="1"/>
</dbReference>
<feature type="domain" description="Sporulation stage IV protein A C-terminal" evidence="4">
    <location>
        <begin position="416"/>
        <end position="491"/>
    </location>
</feature>
<dbReference type="Gene3D" id="3.40.50.300">
    <property type="entry name" value="P-loop containing nucleotide triphosphate hydrolases"/>
    <property type="match status" value="1"/>
</dbReference>
<keyword evidence="1" id="KW-0378">Hydrolase</keyword>
<keyword evidence="1" id="KW-0547">Nucleotide-binding</keyword>
<comment type="subcellular location">
    <subcellularLocation>
        <location evidence="1">Cytoplasm</location>
    </subcellularLocation>
</comment>
<dbReference type="InterPro" id="IPR027417">
    <property type="entry name" value="P-loop_NTPase"/>
</dbReference>
<keyword evidence="1" id="KW-0749">Sporulation</keyword>
<dbReference type="NCBIfam" id="TIGR02836">
    <property type="entry name" value="spore_IV_A"/>
    <property type="match status" value="1"/>
</dbReference>
<evidence type="ECO:0000313" key="5">
    <source>
        <dbReference type="EMBL" id="MBC8557412.1"/>
    </source>
</evidence>
<organism evidence="5 6">
    <name type="scientific">Jutongia hominis</name>
    <dbReference type="NCBI Taxonomy" id="2763664"/>
    <lineage>
        <taxon>Bacteria</taxon>
        <taxon>Bacillati</taxon>
        <taxon>Bacillota</taxon>
        <taxon>Clostridia</taxon>
        <taxon>Lachnospirales</taxon>
        <taxon>Lachnospiraceae</taxon>
        <taxon>Jutongia</taxon>
    </lineage>
</organism>
<keyword evidence="1" id="KW-0067">ATP-binding</keyword>
<evidence type="ECO:0000313" key="6">
    <source>
        <dbReference type="Proteomes" id="UP000637513"/>
    </source>
</evidence>
<dbReference type="EMBL" id="JACRSW010000027">
    <property type="protein sequence ID" value="MBC8557412.1"/>
    <property type="molecule type" value="Genomic_DNA"/>
</dbReference>
<dbReference type="PIRSF" id="PIRSF007466">
    <property type="entry name" value="SpoIVA"/>
    <property type="match status" value="1"/>
</dbReference>
<name>A0ABR7MUC7_9FIRM</name>
<feature type="domain" description="Stage IV sporulation protein A ATPase" evidence="2">
    <location>
        <begin position="1"/>
        <end position="237"/>
    </location>
</feature>
<dbReference type="SUPFAM" id="SSF52540">
    <property type="entry name" value="P-loop containing nucleoside triphosphate hydrolases"/>
    <property type="match status" value="1"/>
</dbReference>
<evidence type="ECO:0000259" key="2">
    <source>
        <dbReference type="Pfam" id="PF09547"/>
    </source>
</evidence>
<dbReference type="InterPro" id="IPR046840">
    <property type="entry name" value="SpoIVA_C"/>
</dbReference>
<dbReference type="EC" id="3.6.1.-" evidence="1"/>
<dbReference type="RefSeq" id="WP_249304544.1">
    <property type="nucleotide sequence ID" value="NZ_JACRSW010000027.1"/>
</dbReference>
<dbReference type="CDD" id="cd00882">
    <property type="entry name" value="Ras_like_GTPase"/>
    <property type="match status" value="1"/>
</dbReference>
<keyword evidence="1" id="KW-0963">Cytoplasm</keyword>
<protein>
    <recommendedName>
        <fullName evidence="1">Stage IV sporulation protein A</fullName>
        <ecNumber evidence="1">3.6.1.-</ecNumber>
    </recommendedName>
    <alternativeName>
        <fullName evidence="1">Coat morphogenetic protein SpoIVA</fullName>
    </alternativeName>
</protein>
<evidence type="ECO:0000259" key="3">
    <source>
        <dbReference type="Pfam" id="PF20438"/>
    </source>
</evidence>
<feature type="domain" description="Stage IV sporulation protein A middle" evidence="3">
    <location>
        <begin position="238"/>
        <end position="415"/>
    </location>
</feature>
<dbReference type="InterPro" id="IPR046841">
    <property type="entry name" value="SpoIVA_middle"/>
</dbReference>
<comment type="catalytic activity">
    <reaction evidence="1">
        <text>ATP + H2O = ADP + phosphate + H(+)</text>
        <dbReference type="Rhea" id="RHEA:13065"/>
        <dbReference type="ChEBI" id="CHEBI:15377"/>
        <dbReference type="ChEBI" id="CHEBI:15378"/>
        <dbReference type="ChEBI" id="CHEBI:30616"/>
        <dbReference type="ChEBI" id="CHEBI:43474"/>
        <dbReference type="ChEBI" id="CHEBI:456216"/>
    </reaction>
</comment>
<keyword evidence="6" id="KW-1185">Reference proteome</keyword>
<dbReference type="Pfam" id="PF09547">
    <property type="entry name" value="SpoIVA_ATPase"/>
    <property type="match status" value="1"/>
</dbReference>
<dbReference type="Proteomes" id="UP000637513">
    <property type="component" value="Unassembled WGS sequence"/>
</dbReference>
<accession>A0ABR7MUC7</accession>
<evidence type="ECO:0000259" key="4">
    <source>
        <dbReference type="Pfam" id="PF20439"/>
    </source>
</evidence>
<sequence>MSGFKVYQDLAERTNGEFYLGVCGPVRTGKSTFIKRFMELMVIPGIEDENEKERTTDELPQSADGKTIMTTEPKFIPKEAVSVDLYGENQVKVRMIDCVGYIVQEAEGIREEENERMVMTPWSKEPMPFSEAAEFGTRKVIHDHSTLGIVVTTDGSFGEISREAYVPAEERTIQELKSIGKPFVVLLNTVKPFGEEAKELARKLSEKYEVSVLPVNCNQLRNEDIGRIMEQMLSVFPIRQLVFRLPKWVEMLPIDHWLKKELIESVRKILDKISLVRDVIRDNFAVDNDMIREFKIDSIGMENGIVQIEALFDDSRYYQIISELVGTPIEGEYQLIHLLKEYVGKKEEIEKLSDAWKEVHAKGYGVITPGTEEIVISEPEIIRHGNKFGVKIKAVSPSVHLIQANIETEIAPIVGTQQQAEDLIHYIAGQNAEAEESIWDTNIFGKTVRQLVEEGMTSKVNRLTEESQMKLQDTLQKVINDSNGGLVCIII</sequence>
<evidence type="ECO:0000256" key="1">
    <source>
        <dbReference type="PIRNR" id="PIRNR007466"/>
    </source>
</evidence>
<dbReference type="Pfam" id="PF20438">
    <property type="entry name" value="SpoIVA_middle"/>
    <property type="match status" value="1"/>
</dbReference>
<comment type="caution">
    <text evidence="5">The sequence shown here is derived from an EMBL/GenBank/DDBJ whole genome shotgun (WGS) entry which is preliminary data.</text>
</comment>
<comment type="function">
    <text evidence="1">ATPase. Has a role at an early stage in the morphogenesis of the spore coat.</text>
</comment>
<reference evidence="5 6" key="1">
    <citation type="submission" date="2020-08" db="EMBL/GenBank/DDBJ databases">
        <title>Genome public.</title>
        <authorList>
            <person name="Liu C."/>
            <person name="Sun Q."/>
        </authorList>
    </citation>
    <scope>NUCLEOTIDE SEQUENCE [LARGE SCALE GENOMIC DNA]</scope>
    <source>
        <strain evidence="5 6">BX3</strain>
    </source>
</reference>
<dbReference type="InterPro" id="IPR014201">
    <property type="entry name" value="Spore_IV_A"/>
</dbReference>
<gene>
    <name evidence="5" type="primary">spoIVA</name>
    <name evidence="5" type="ORF">H8700_06805</name>
</gene>
<proteinExistence type="predicted"/>
<dbReference type="InterPro" id="IPR046842">
    <property type="entry name" value="SpoIVA_ATPase"/>
</dbReference>